<gene>
    <name evidence="13" type="ORF">J7I42_27945</name>
</gene>
<comment type="caution">
    <text evidence="13">The sequence shown here is derived from an EMBL/GenBank/DDBJ whole genome shotgun (WGS) entry which is preliminary data.</text>
</comment>
<dbReference type="SUPFAM" id="SSF56176">
    <property type="entry name" value="FAD-binding/transporter-associated domain-like"/>
    <property type="match status" value="1"/>
</dbReference>
<dbReference type="Gene3D" id="3.30.465.10">
    <property type="match status" value="1"/>
</dbReference>
<evidence type="ECO:0000256" key="3">
    <source>
        <dbReference type="ARBA" id="ARBA00022630"/>
    </source>
</evidence>
<dbReference type="PANTHER" id="PTHR11748">
    <property type="entry name" value="D-LACTATE DEHYDROGENASE"/>
    <property type="match status" value="1"/>
</dbReference>
<feature type="domain" description="4Fe-4S ferredoxin-type" evidence="11">
    <location>
        <begin position="529"/>
        <end position="560"/>
    </location>
</feature>
<evidence type="ECO:0000259" key="11">
    <source>
        <dbReference type="PROSITE" id="PS51379"/>
    </source>
</evidence>
<dbReference type="Pfam" id="PF02913">
    <property type="entry name" value="FAD-oxidase_C"/>
    <property type="match status" value="1"/>
</dbReference>
<dbReference type="Proteomes" id="UP000677244">
    <property type="component" value="Unassembled WGS sequence"/>
</dbReference>
<dbReference type="InterPro" id="IPR016164">
    <property type="entry name" value="FAD-linked_Oxase-like_C"/>
</dbReference>
<dbReference type="InterPro" id="IPR016167">
    <property type="entry name" value="FAD-bd_PCMH_sub1"/>
</dbReference>
<organism evidence="13 14">
    <name type="scientific">Niastella soli</name>
    <dbReference type="NCBI Taxonomy" id="2821487"/>
    <lineage>
        <taxon>Bacteria</taxon>
        <taxon>Pseudomonadati</taxon>
        <taxon>Bacteroidota</taxon>
        <taxon>Chitinophagia</taxon>
        <taxon>Chitinophagales</taxon>
        <taxon>Chitinophagaceae</taxon>
        <taxon>Niastella</taxon>
    </lineage>
</organism>
<keyword evidence="6" id="KW-0809">Transit peptide</keyword>
<dbReference type="RefSeq" id="WP_209142437.1">
    <property type="nucleotide sequence ID" value="NZ_JAGHKO010000011.1"/>
</dbReference>
<dbReference type="SUPFAM" id="SSF46548">
    <property type="entry name" value="alpha-helical ferredoxin"/>
    <property type="match status" value="1"/>
</dbReference>
<dbReference type="Gene3D" id="3.30.70.2740">
    <property type="match status" value="1"/>
</dbReference>
<dbReference type="InterPro" id="IPR004017">
    <property type="entry name" value="Cys_rich_dom"/>
</dbReference>
<evidence type="ECO:0000256" key="8">
    <source>
        <dbReference type="ARBA" id="ARBA00023004"/>
    </source>
</evidence>
<dbReference type="InterPro" id="IPR036318">
    <property type="entry name" value="FAD-bd_PCMH-like_sf"/>
</dbReference>
<keyword evidence="3" id="KW-0285">Flavoprotein</keyword>
<evidence type="ECO:0000256" key="4">
    <source>
        <dbReference type="ARBA" id="ARBA00022723"/>
    </source>
</evidence>
<protein>
    <recommendedName>
        <fullName evidence="10">D-lactate dehydrogenase (cytochrome)</fullName>
        <ecNumber evidence="10">1.1.2.4</ecNumber>
    </recommendedName>
</protein>
<dbReference type="Pfam" id="PF01565">
    <property type="entry name" value="FAD_binding_4"/>
    <property type="match status" value="1"/>
</dbReference>
<evidence type="ECO:0000256" key="7">
    <source>
        <dbReference type="ARBA" id="ARBA00023002"/>
    </source>
</evidence>
<dbReference type="EC" id="1.1.2.4" evidence="10"/>
<evidence type="ECO:0000256" key="2">
    <source>
        <dbReference type="ARBA" id="ARBA00008000"/>
    </source>
</evidence>
<dbReference type="Gene3D" id="1.10.1060.10">
    <property type="entry name" value="Alpha-helical ferredoxin"/>
    <property type="match status" value="1"/>
</dbReference>
<evidence type="ECO:0000256" key="5">
    <source>
        <dbReference type="ARBA" id="ARBA00022827"/>
    </source>
</evidence>
<comment type="similarity">
    <text evidence="2">Belongs to the FAD-binding oxidoreductase/transferase type 4 family.</text>
</comment>
<dbReference type="EMBL" id="JAGHKO010000011">
    <property type="protein sequence ID" value="MBO9204152.1"/>
    <property type="molecule type" value="Genomic_DNA"/>
</dbReference>
<dbReference type="PROSITE" id="PS51379">
    <property type="entry name" value="4FE4S_FER_2"/>
    <property type="match status" value="1"/>
</dbReference>
<dbReference type="InterPro" id="IPR017896">
    <property type="entry name" value="4Fe4S_Fe-S-bd"/>
</dbReference>
<feature type="domain" description="FAD-binding PCMH-type" evidence="12">
    <location>
        <begin position="37"/>
        <end position="265"/>
    </location>
</feature>
<sequence>MTKEKQVQEALAAQFPADRLKTRPIDLHAYSSDASFYTLVPKAVVFPVNIEEVQLLFKLAKQHQTSLTFRTGGTSLSGQSVTEGIMVDLSRNWPLIKAEQQGGAVRVQPGITGSRVNHFLKQYKKKIGPDPASINAAMMGGILSNNSSGMCCGVVNNSYHTLKHVKFVLPNGEVFDTENKDDYKRFETTQAELSAGILQLAQRIKDNPVLTTKIRDKYKLKNTVGYSINAFLDYEHPLDILAHLLIGAEGTLAFIAEAVLNTISDKPYKCTGLLFFDSPVTACKAIPALRESDAEALEFMDRAAIHSIEDQAGAPAFLKALPENSAGILCEYQSDSAAGLQEKLTRAGQFLNSLPIIYKTEFTTDEYLQASYWKLRKGMYPSVAAVRQKGTSAMLEDIAVPVQHLGDCVEDLQKLFIKYKYYDAIIFGHAKEGNLHFLVTQSIDTPEEVAVFGAFNDELAELVIKKYNGALKAEHGTGRQIAPYVETEWGTEGYAVMKELKALVDPDNIMNPGVIINPDSTCHLKNLKPLPVVEEEVDKCVECGYCEHKCPSRNFTLTPRQRIVLRRSLSRLEKAGDMVTYNSILKDYAYDGLDTCAVDGMCATECPVSINTGELVKRLRKENHSKNGNAIALQVAKNFGLVERLIKTGLRSGRLVNSVFGKNAMFKLTSGMRKIAPAFPLWPQQLTAPLTVKPQIPEQAEVVYFVSCISRTMGRDIEKKESIVDVCRRLAEKANVRLLIPSNLTGTCCAQPFSSKGFTPAYKVLVNKTIDTLWEWSQSGSLPVVLDITSCTQSLQTCRPYLTSENQQRFDRLKIIDSLQFATDILLPRLTITKKKSKAVFHPVCSLHKMNLNKNLLQLAAQTVEEPVIPNTAGCCGMAGDRGFYYPGLTAAATRAEVEEVNNTHCNDCYSTAKTCEMALAESSGKNYRSVLYLLDEVTQ</sequence>
<dbReference type="PANTHER" id="PTHR11748:SF111">
    <property type="entry name" value="D-LACTATE DEHYDROGENASE, MITOCHONDRIAL-RELATED"/>
    <property type="match status" value="1"/>
</dbReference>
<keyword evidence="5" id="KW-0274">FAD</keyword>
<dbReference type="PROSITE" id="PS00198">
    <property type="entry name" value="4FE4S_FER_1"/>
    <property type="match status" value="1"/>
</dbReference>
<proteinExistence type="inferred from homology"/>
<dbReference type="InterPro" id="IPR006094">
    <property type="entry name" value="Oxid_FAD_bind_N"/>
</dbReference>
<dbReference type="Pfam" id="PF02754">
    <property type="entry name" value="CCG"/>
    <property type="match status" value="2"/>
</dbReference>
<dbReference type="SUPFAM" id="SSF55103">
    <property type="entry name" value="FAD-linked oxidases, C-terminal domain"/>
    <property type="match status" value="1"/>
</dbReference>
<keyword evidence="7" id="KW-0560">Oxidoreductase</keyword>
<dbReference type="Gene3D" id="3.30.43.10">
    <property type="entry name" value="Uridine Diphospho-n-acetylenolpyruvylglucosamine Reductase, domain 2"/>
    <property type="match status" value="1"/>
</dbReference>
<dbReference type="PROSITE" id="PS51387">
    <property type="entry name" value="FAD_PCMH"/>
    <property type="match status" value="1"/>
</dbReference>
<keyword evidence="14" id="KW-1185">Reference proteome</keyword>
<accession>A0ABS3Z1W8</accession>
<evidence type="ECO:0000313" key="14">
    <source>
        <dbReference type="Proteomes" id="UP000677244"/>
    </source>
</evidence>
<evidence type="ECO:0000256" key="1">
    <source>
        <dbReference type="ARBA" id="ARBA00001974"/>
    </source>
</evidence>
<dbReference type="InterPro" id="IPR016169">
    <property type="entry name" value="FAD-bd_PCMH_sub2"/>
</dbReference>
<name>A0ABS3Z1W8_9BACT</name>
<dbReference type="InterPro" id="IPR016171">
    <property type="entry name" value="Vanillyl_alc_oxidase_C-sub2"/>
</dbReference>
<evidence type="ECO:0000256" key="6">
    <source>
        <dbReference type="ARBA" id="ARBA00022946"/>
    </source>
</evidence>
<dbReference type="Pfam" id="PF13183">
    <property type="entry name" value="Fer4_8"/>
    <property type="match status" value="1"/>
</dbReference>
<dbReference type="Gene3D" id="1.10.45.10">
    <property type="entry name" value="Vanillyl-alcohol Oxidase, Chain A, domain 4"/>
    <property type="match status" value="1"/>
</dbReference>
<dbReference type="InterPro" id="IPR017900">
    <property type="entry name" value="4Fe4S_Fe_S_CS"/>
</dbReference>
<evidence type="ECO:0000256" key="10">
    <source>
        <dbReference type="ARBA" id="ARBA00038897"/>
    </source>
</evidence>
<keyword evidence="8" id="KW-0408">Iron</keyword>
<evidence type="ECO:0000256" key="9">
    <source>
        <dbReference type="ARBA" id="ARBA00023014"/>
    </source>
</evidence>
<evidence type="ECO:0000259" key="12">
    <source>
        <dbReference type="PROSITE" id="PS51387"/>
    </source>
</evidence>
<comment type="cofactor">
    <cofactor evidence="1">
        <name>FAD</name>
        <dbReference type="ChEBI" id="CHEBI:57692"/>
    </cofactor>
</comment>
<dbReference type="InterPro" id="IPR004113">
    <property type="entry name" value="FAD-bd_oxidored_4_C"/>
</dbReference>
<reference evidence="13 14" key="1">
    <citation type="submission" date="2021-03" db="EMBL/GenBank/DDBJ databases">
        <title>Assistant Professor.</title>
        <authorList>
            <person name="Huq M.A."/>
        </authorList>
    </citation>
    <scope>NUCLEOTIDE SEQUENCE [LARGE SCALE GENOMIC DNA]</scope>
    <source>
        <strain evidence="13 14">MAH-29</strain>
    </source>
</reference>
<evidence type="ECO:0000313" key="13">
    <source>
        <dbReference type="EMBL" id="MBO9204152.1"/>
    </source>
</evidence>
<dbReference type="InterPro" id="IPR009051">
    <property type="entry name" value="Helical_ferredxn"/>
</dbReference>
<keyword evidence="9" id="KW-0411">Iron-sulfur</keyword>
<keyword evidence="4" id="KW-0479">Metal-binding</keyword>
<dbReference type="InterPro" id="IPR016166">
    <property type="entry name" value="FAD-bd_PCMH"/>
</dbReference>